<comment type="caution">
    <text evidence="1">The sequence shown here is derived from an EMBL/GenBank/DDBJ whole genome shotgun (WGS) entry which is preliminary data.</text>
</comment>
<sequence length="399" mass="44822">MLYTFGHYKFTPHPSLVPHVQSPLPSILLLSSLFSLNSHFITIQKPKSSVFPLPPYILYLGILVIFVTINLTLMATIVCQGLQSCLESPVLEPRTLRLRLCSPKPHLSQLHELTFKSCFIDSNTKQLEEKYHSQENGHSVSSTADSGCWSSIQTISNGSQLGSSKENTTYVHPQVKRSMSALSEKSLKLCTESLGSETGTEIIEDNIFSLSSSSSSSGENYTNSPTREQQEPLQLSGAKKASSRSFPPPLTTISGLESLQVRPHREDGRLIIKATKAPPTRSLFQAERSHGRLRLSLCTPFYHDSEECYQEEEIGNEYLDEVEDHEEVEERELDLEKHEDEEENDAYLEEDMNGSSLDVGVKIGMEKFQRAGRCKEGESENNKGLLNWENWESFWVATS</sequence>
<reference evidence="2" key="1">
    <citation type="journal article" date="2023" name="G3 (Bethesda)">
        <title>Genome assembly and association tests identify interacting loci associated with vigor, precocity, and sex in interspecific pistachio rootstocks.</title>
        <authorList>
            <person name="Palmer W."/>
            <person name="Jacygrad E."/>
            <person name="Sagayaradj S."/>
            <person name="Cavanaugh K."/>
            <person name="Han R."/>
            <person name="Bertier L."/>
            <person name="Beede B."/>
            <person name="Kafkas S."/>
            <person name="Golino D."/>
            <person name="Preece J."/>
            <person name="Michelmore R."/>
        </authorList>
    </citation>
    <scope>NUCLEOTIDE SEQUENCE [LARGE SCALE GENOMIC DNA]</scope>
</reference>
<protein>
    <submittedName>
        <fullName evidence="1">Uncharacterized protein</fullName>
    </submittedName>
</protein>
<dbReference type="Proteomes" id="UP001164250">
    <property type="component" value="Chromosome 7"/>
</dbReference>
<evidence type="ECO:0000313" key="2">
    <source>
        <dbReference type="Proteomes" id="UP001164250"/>
    </source>
</evidence>
<organism evidence="1 2">
    <name type="scientific">Pistacia atlantica</name>
    <dbReference type="NCBI Taxonomy" id="434234"/>
    <lineage>
        <taxon>Eukaryota</taxon>
        <taxon>Viridiplantae</taxon>
        <taxon>Streptophyta</taxon>
        <taxon>Embryophyta</taxon>
        <taxon>Tracheophyta</taxon>
        <taxon>Spermatophyta</taxon>
        <taxon>Magnoliopsida</taxon>
        <taxon>eudicotyledons</taxon>
        <taxon>Gunneridae</taxon>
        <taxon>Pentapetalae</taxon>
        <taxon>rosids</taxon>
        <taxon>malvids</taxon>
        <taxon>Sapindales</taxon>
        <taxon>Anacardiaceae</taxon>
        <taxon>Pistacia</taxon>
    </lineage>
</organism>
<proteinExistence type="predicted"/>
<keyword evidence="2" id="KW-1185">Reference proteome</keyword>
<accession>A0ACC1B4P9</accession>
<dbReference type="EMBL" id="CM047903">
    <property type="protein sequence ID" value="KAJ0093875.1"/>
    <property type="molecule type" value="Genomic_DNA"/>
</dbReference>
<evidence type="ECO:0000313" key="1">
    <source>
        <dbReference type="EMBL" id="KAJ0093875.1"/>
    </source>
</evidence>
<name>A0ACC1B4P9_9ROSI</name>
<gene>
    <name evidence="1" type="ORF">Patl1_25422</name>
</gene>